<feature type="transmembrane region" description="Helical" evidence="1">
    <location>
        <begin position="78"/>
        <end position="97"/>
    </location>
</feature>
<name>A0A182KJ42_9DIPT</name>
<proteinExistence type="predicted"/>
<dbReference type="Proteomes" id="UP000075881">
    <property type="component" value="Unassembled WGS sequence"/>
</dbReference>
<protein>
    <submittedName>
        <fullName evidence="2">Uncharacterized protein</fullName>
    </submittedName>
</protein>
<evidence type="ECO:0000313" key="3">
    <source>
        <dbReference type="Proteomes" id="UP000075881"/>
    </source>
</evidence>
<dbReference type="EnsemblMetazoa" id="ACHR014445-RA">
    <property type="protein sequence ID" value="ACHR014445-PA"/>
    <property type="gene ID" value="ACHR014445"/>
</dbReference>
<evidence type="ECO:0000256" key="1">
    <source>
        <dbReference type="SAM" id="Phobius"/>
    </source>
</evidence>
<reference evidence="3" key="1">
    <citation type="submission" date="2013-03" db="EMBL/GenBank/DDBJ databases">
        <title>The Genome Sequence of Anopheles christyi ACHKN1017.</title>
        <authorList>
            <consortium name="The Broad Institute Genomics Platform"/>
            <person name="Neafsey D.E."/>
            <person name="Besansky N."/>
            <person name="Walker B."/>
            <person name="Young S.K."/>
            <person name="Zeng Q."/>
            <person name="Gargeya S."/>
            <person name="Fitzgerald M."/>
            <person name="Haas B."/>
            <person name="Abouelleil A."/>
            <person name="Allen A.W."/>
            <person name="Alvarado L."/>
            <person name="Arachchi H.M."/>
            <person name="Berlin A.M."/>
            <person name="Chapman S.B."/>
            <person name="Gainer-Dewar J."/>
            <person name="Goldberg J."/>
            <person name="Griggs A."/>
            <person name="Gujja S."/>
            <person name="Hansen M."/>
            <person name="Howarth C."/>
            <person name="Imamovic A."/>
            <person name="Ireland A."/>
            <person name="Larimer J."/>
            <person name="McCowan C."/>
            <person name="Murphy C."/>
            <person name="Pearson M."/>
            <person name="Poon T.W."/>
            <person name="Priest M."/>
            <person name="Roberts A."/>
            <person name="Saif S."/>
            <person name="Shea T."/>
            <person name="Sisk P."/>
            <person name="Sykes S."/>
            <person name="Wortman J."/>
            <person name="Nusbaum C."/>
            <person name="Birren B."/>
        </authorList>
    </citation>
    <scope>NUCLEOTIDE SEQUENCE [LARGE SCALE GENOMIC DNA]</scope>
    <source>
        <strain evidence="3">ACHKN1017</strain>
    </source>
</reference>
<keyword evidence="1" id="KW-0472">Membrane</keyword>
<dbReference type="AlphaFoldDB" id="A0A182KJ42"/>
<keyword evidence="1" id="KW-0812">Transmembrane</keyword>
<keyword evidence="1" id="KW-1133">Transmembrane helix</keyword>
<reference evidence="2" key="2">
    <citation type="submission" date="2020-05" db="UniProtKB">
        <authorList>
            <consortium name="EnsemblMetazoa"/>
        </authorList>
    </citation>
    <scope>IDENTIFICATION</scope>
    <source>
        <strain evidence="2">ACHKN1017</strain>
    </source>
</reference>
<keyword evidence="3" id="KW-1185">Reference proteome</keyword>
<dbReference type="VEuPathDB" id="VectorBase:ACHR014445"/>
<evidence type="ECO:0000313" key="2">
    <source>
        <dbReference type="EnsemblMetazoa" id="ACHR014445-PA"/>
    </source>
</evidence>
<accession>A0A182KJ42</accession>
<organism evidence="2 3">
    <name type="scientific">Anopheles christyi</name>
    <dbReference type="NCBI Taxonomy" id="43041"/>
    <lineage>
        <taxon>Eukaryota</taxon>
        <taxon>Metazoa</taxon>
        <taxon>Ecdysozoa</taxon>
        <taxon>Arthropoda</taxon>
        <taxon>Hexapoda</taxon>
        <taxon>Insecta</taxon>
        <taxon>Pterygota</taxon>
        <taxon>Neoptera</taxon>
        <taxon>Endopterygota</taxon>
        <taxon>Diptera</taxon>
        <taxon>Nematocera</taxon>
        <taxon>Culicoidea</taxon>
        <taxon>Culicidae</taxon>
        <taxon>Anophelinae</taxon>
        <taxon>Anopheles</taxon>
    </lineage>
</organism>
<sequence>MLFHCCATFHRATVNELCSGVTIFSRYRTKAVEQNGRWWYERVSIVMVVRNVAQRMPMEHKVRMLHGRWLQRGRLGGLFVRVLLLLLLLKMLISLLYGRVVA</sequence>